<dbReference type="AlphaFoldDB" id="K1WQQ0"/>
<evidence type="ECO:0000313" key="4">
    <source>
        <dbReference type="Proteomes" id="UP000006757"/>
    </source>
</evidence>
<organism evidence="3 4">
    <name type="scientific">Trichosporon asahii var. asahii (strain CBS 8904)</name>
    <name type="common">Yeast</name>
    <dbReference type="NCBI Taxonomy" id="1220162"/>
    <lineage>
        <taxon>Eukaryota</taxon>
        <taxon>Fungi</taxon>
        <taxon>Dikarya</taxon>
        <taxon>Basidiomycota</taxon>
        <taxon>Agaricomycotina</taxon>
        <taxon>Tremellomycetes</taxon>
        <taxon>Trichosporonales</taxon>
        <taxon>Trichosporonaceae</taxon>
        <taxon>Trichosporon</taxon>
    </lineage>
</organism>
<feature type="compositionally biased region" description="Polar residues" evidence="1">
    <location>
        <begin position="446"/>
        <end position="456"/>
    </location>
</feature>
<dbReference type="InParanoid" id="K1WQQ0"/>
<feature type="transmembrane region" description="Helical" evidence="2">
    <location>
        <begin position="620"/>
        <end position="642"/>
    </location>
</feature>
<sequence length="647" mass="68725">MLAQGLMPDQPRVPSPRLRSSDSDLDSDPLRSTESIPLARHDPETMHRSVESIPLSGGTQSQRSSWHRSSWQHASTAGHSEAAIEHARKQRISQNPPVPGRPYQPGRFSPIPPLPEVASLLSSMVYSESSSSPRSVEPAADSSSGAETSSQLAAMSSQAGHSQQSHRTRSPLPPADVPVTPDLEGISQAVTTPSYNPASAIDLRRYSFLDVDPTEVSTPARGGGVSTYSSPNVPSSGGNRLSVPSMAYGGRRISGMSGTGSELSGIITFGGSPYGAHSDLNDSGSLRPPGPLSDDGSRFGLGPPIPWGKRDSATPRSLRSVKSSRRNGREKPMPPLPGEEDEVDSELFALAARAAAVERMLQAGKRASLMTTKSFVNRWSMSTRLSTTSKRRKHRSATSSDSPHRRLSEKSTSTSHSTSQRKSNVSARSSFRRRMQRRFLQGQGSGSDSPTLSQQGLMADDDDPVNQLFDIEDASERSSVTPRRRAISSNQHGLSELAEGEGTGVIVFPELAVAPRPARAPPHDGEVCAQACLPPSVAVPYRPLPREYHATGGAGFGGGGWGGAGGGGGGGGGSSWSLASWRQPLRNLRTGHGEKTWEEYEQGLLPGCAAKTPRRNKRTALLIVLFCIVGVAIIAGLLGGLLSQRKK</sequence>
<dbReference type="Proteomes" id="UP000006757">
    <property type="component" value="Unassembled WGS sequence"/>
</dbReference>
<feature type="compositionally biased region" description="Basic and acidic residues" evidence="1">
    <location>
        <begin position="39"/>
        <end position="50"/>
    </location>
</feature>
<feature type="compositionally biased region" description="Polar residues" evidence="1">
    <location>
        <begin position="141"/>
        <end position="163"/>
    </location>
</feature>
<keyword evidence="2" id="KW-0472">Membrane</keyword>
<keyword evidence="2" id="KW-0812">Transmembrane</keyword>
<feature type="region of interest" description="Disordered" evidence="1">
    <location>
        <begin position="216"/>
        <end position="241"/>
    </location>
</feature>
<keyword evidence="4" id="KW-1185">Reference proteome</keyword>
<feature type="compositionally biased region" description="Polar residues" evidence="1">
    <location>
        <begin position="477"/>
        <end position="493"/>
    </location>
</feature>
<reference evidence="3 4" key="1">
    <citation type="journal article" date="2012" name="Eukaryot. Cell">
        <title>Genome sequence of the Trichosporon asahii environmental strain CBS 8904.</title>
        <authorList>
            <person name="Yang R.Y."/>
            <person name="Li H.T."/>
            <person name="Zhu H."/>
            <person name="Zhou G.P."/>
            <person name="Wang M."/>
            <person name="Wang L."/>
        </authorList>
    </citation>
    <scope>NUCLEOTIDE SEQUENCE [LARGE SCALE GENOMIC DNA]</scope>
    <source>
        <strain evidence="3 4">CBS 8904</strain>
    </source>
</reference>
<feature type="compositionally biased region" description="Polar residues" evidence="1">
    <location>
        <begin position="226"/>
        <end position="239"/>
    </location>
</feature>
<dbReference type="EMBL" id="AMBO01000255">
    <property type="protein sequence ID" value="EKD03384.1"/>
    <property type="molecule type" value="Genomic_DNA"/>
</dbReference>
<evidence type="ECO:0000256" key="2">
    <source>
        <dbReference type="SAM" id="Phobius"/>
    </source>
</evidence>
<dbReference type="STRING" id="1220162.K1WQQ0"/>
<feature type="region of interest" description="Disordered" evidence="1">
    <location>
        <begin position="278"/>
        <end position="342"/>
    </location>
</feature>
<keyword evidence="2" id="KW-1133">Transmembrane helix</keyword>
<protein>
    <submittedName>
        <fullName evidence="3">Uncharacterized protein</fullName>
    </submittedName>
</protein>
<gene>
    <name evidence="3" type="ORF">A1Q2_02322</name>
</gene>
<feature type="compositionally biased region" description="Low complexity" evidence="1">
    <location>
        <begin position="119"/>
        <end position="138"/>
    </location>
</feature>
<name>K1WQQ0_TRIAC</name>
<feature type="region of interest" description="Disordered" evidence="1">
    <location>
        <begin position="1"/>
        <end position="182"/>
    </location>
</feature>
<dbReference type="HOGENOM" id="CLU_423465_0_0_1"/>
<evidence type="ECO:0000313" key="3">
    <source>
        <dbReference type="EMBL" id="EKD03384.1"/>
    </source>
</evidence>
<accession>K1WQQ0</accession>
<feature type="compositionally biased region" description="Low complexity" evidence="1">
    <location>
        <begin position="60"/>
        <end position="73"/>
    </location>
</feature>
<proteinExistence type="predicted"/>
<feature type="region of interest" description="Disordered" evidence="1">
    <location>
        <begin position="381"/>
        <end position="498"/>
    </location>
</feature>
<comment type="caution">
    <text evidence="3">The sequence shown here is derived from an EMBL/GenBank/DDBJ whole genome shotgun (WGS) entry which is preliminary data.</text>
</comment>
<evidence type="ECO:0000256" key="1">
    <source>
        <dbReference type="SAM" id="MobiDB-lite"/>
    </source>
</evidence>